<protein>
    <recommendedName>
        <fullName evidence="3">NADP-dependent oxidoreductase domain-containing protein</fullName>
    </recommendedName>
</protein>
<keyword evidence="5" id="KW-1185">Reference proteome</keyword>
<dbReference type="STRING" id="650164.K5WD19"/>
<evidence type="ECO:0000313" key="5">
    <source>
        <dbReference type="Proteomes" id="UP000008370"/>
    </source>
</evidence>
<dbReference type="SUPFAM" id="SSF51430">
    <property type="entry name" value="NAD(P)-linked oxidoreductase"/>
    <property type="match status" value="1"/>
</dbReference>
<dbReference type="RefSeq" id="XP_007403366.1">
    <property type="nucleotide sequence ID" value="XM_007403304.1"/>
</dbReference>
<dbReference type="InterPro" id="IPR018170">
    <property type="entry name" value="Aldo/ket_reductase_CS"/>
</dbReference>
<dbReference type="Pfam" id="PF00248">
    <property type="entry name" value="Aldo_ket_red"/>
    <property type="match status" value="1"/>
</dbReference>
<dbReference type="PRINTS" id="PR00069">
    <property type="entry name" value="ALDKETRDTASE"/>
</dbReference>
<evidence type="ECO:0000259" key="3">
    <source>
        <dbReference type="Pfam" id="PF00248"/>
    </source>
</evidence>
<sequence>MILLFRHVNPVRPGPPLRSLFHASRNIKPRTTYPAIHLPSLSLSTTARRAMATITLKRTGDKMPIVGLGLWKIPRPQCADTVYNALKAGYRLLDGAGDYGNEKEAGEGLARAIKDGIVKREEVFVTTKLWNTYHKKERVHELVKFQLGLWGIDYFDLFLIHFPVALQDVAIKDKYPPEWWGLDGNVHPTNIPIRETWEGMEEICELGHAKNIGVSNFQGSILIDVLRYARIPPVVNQVELHPYLSQKKLVALCKELGVAVTAYSSLGPQGYYELGVDTGHPSLLKHDVVTSIAQASGKTPAQVILRWAVQQDIAVIPKSNSHERLVSNLEVTSFDLTPEQVQQIDGLNINLRLNDPQDIHPGLGVFA</sequence>
<dbReference type="AlphaFoldDB" id="K5WD19"/>
<proteinExistence type="inferred from homology"/>
<dbReference type="InterPro" id="IPR020471">
    <property type="entry name" value="AKR"/>
</dbReference>
<comment type="similarity">
    <text evidence="1">Belongs to the aldo/keto reductase family.</text>
</comment>
<evidence type="ECO:0000256" key="2">
    <source>
        <dbReference type="ARBA" id="ARBA00023002"/>
    </source>
</evidence>
<dbReference type="InterPro" id="IPR023210">
    <property type="entry name" value="NADP_OxRdtase_dom"/>
</dbReference>
<keyword evidence="2" id="KW-0560">Oxidoreductase</keyword>
<dbReference type="EMBL" id="JH931458">
    <property type="protein sequence ID" value="EKM48082.1"/>
    <property type="molecule type" value="Genomic_DNA"/>
</dbReference>
<gene>
    <name evidence="4" type="ORF">PHACADRAFT_266555</name>
</gene>
<dbReference type="Proteomes" id="UP000008370">
    <property type="component" value="Unassembled WGS sequence"/>
</dbReference>
<dbReference type="FunFam" id="3.20.20.100:FF:000007">
    <property type="entry name" value="NAD(P)H-dependent D-xylose reductase xyl1"/>
    <property type="match status" value="1"/>
</dbReference>
<reference evidence="4 5" key="1">
    <citation type="journal article" date="2012" name="BMC Genomics">
        <title>Comparative genomics of the white-rot fungi, Phanerochaete carnosa and P. chrysosporium, to elucidate the genetic basis of the distinct wood types they colonize.</title>
        <authorList>
            <person name="Suzuki H."/>
            <person name="MacDonald J."/>
            <person name="Syed K."/>
            <person name="Salamov A."/>
            <person name="Hori C."/>
            <person name="Aerts A."/>
            <person name="Henrissat B."/>
            <person name="Wiebenga A."/>
            <person name="vanKuyk P.A."/>
            <person name="Barry K."/>
            <person name="Lindquist E."/>
            <person name="LaButti K."/>
            <person name="Lapidus A."/>
            <person name="Lucas S."/>
            <person name="Coutinho P."/>
            <person name="Gong Y."/>
            <person name="Samejima M."/>
            <person name="Mahadevan R."/>
            <person name="Abou-Zaid M."/>
            <person name="de Vries R.P."/>
            <person name="Igarashi K."/>
            <person name="Yadav J.S."/>
            <person name="Grigoriev I.V."/>
            <person name="Master E.R."/>
        </authorList>
    </citation>
    <scope>NUCLEOTIDE SEQUENCE [LARGE SCALE GENOMIC DNA]</scope>
    <source>
        <strain evidence="4 5">HHB-10118-sp</strain>
    </source>
</reference>
<dbReference type="PROSITE" id="PS00798">
    <property type="entry name" value="ALDOKETO_REDUCTASE_1"/>
    <property type="match status" value="1"/>
</dbReference>
<evidence type="ECO:0000256" key="1">
    <source>
        <dbReference type="ARBA" id="ARBA00007905"/>
    </source>
</evidence>
<name>K5WD19_PHACS</name>
<dbReference type="InterPro" id="IPR036812">
    <property type="entry name" value="NAD(P)_OxRdtase_dom_sf"/>
</dbReference>
<feature type="non-terminal residue" evidence="4">
    <location>
        <position position="367"/>
    </location>
</feature>
<dbReference type="HOGENOM" id="CLU_023205_0_0_1"/>
<dbReference type="InParanoid" id="K5WD19"/>
<dbReference type="GeneID" id="18919451"/>
<feature type="domain" description="NADP-dependent oxidoreductase" evidence="3">
    <location>
        <begin position="68"/>
        <end position="348"/>
    </location>
</feature>
<accession>K5WD19</accession>
<dbReference type="PROSITE" id="PS00062">
    <property type="entry name" value="ALDOKETO_REDUCTASE_2"/>
    <property type="match status" value="1"/>
</dbReference>
<dbReference type="OrthoDB" id="416253at2759"/>
<dbReference type="GO" id="GO:0016491">
    <property type="term" value="F:oxidoreductase activity"/>
    <property type="evidence" value="ECO:0007669"/>
    <property type="project" value="UniProtKB-KW"/>
</dbReference>
<organism evidence="4 5">
    <name type="scientific">Phanerochaete carnosa (strain HHB-10118-sp)</name>
    <name type="common">White-rot fungus</name>
    <name type="synonym">Peniophora carnosa</name>
    <dbReference type="NCBI Taxonomy" id="650164"/>
    <lineage>
        <taxon>Eukaryota</taxon>
        <taxon>Fungi</taxon>
        <taxon>Dikarya</taxon>
        <taxon>Basidiomycota</taxon>
        <taxon>Agaricomycotina</taxon>
        <taxon>Agaricomycetes</taxon>
        <taxon>Polyporales</taxon>
        <taxon>Phanerochaetaceae</taxon>
        <taxon>Phanerochaete</taxon>
    </lineage>
</organism>
<dbReference type="PANTHER" id="PTHR11732">
    <property type="entry name" value="ALDO/KETO REDUCTASE"/>
    <property type="match status" value="1"/>
</dbReference>
<dbReference type="PROSITE" id="PS00063">
    <property type="entry name" value="ALDOKETO_REDUCTASE_3"/>
    <property type="match status" value="1"/>
</dbReference>
<evidence type="ECO:0000313" key="4">
    <source>
        <dbReference type="EMBL" id="EKM48082.1"/>
    </source>
</evidence>
<dbReference type="Gene3D" id="3.20.20.100">
    <property type="entry name" value="NADP-dependent oxidoreductase domain"/>
    <property type="match status" value="1"/>
</dbReference>
<dbReference type="KEGG" id="pco:PHACADRAFT_266555"/>